<dbReference type="Gene3D" id="2.60.40.10">
    <property type="entry name" value="Immunoglobulins"/>
    <property type="match status" value="1"/>
</dbReference>
<keyword evidence="3" id="KW-0456">Lyase</keyword>
<reference evidence="3 4" key="1">
    <citation type="submission" date="2018-07" db="EMBL/GenBank/DDBJ databases">
        <title>Genomic Encyclopedia of Type Strains, Phase III (KMG-III): the genomes of soil and plant-associated and newly described type strains.</title>
        <authorList>
            <person name="Whitman W."/>
        </authorList>
    </citation>
    <scope>NUCLEOTIDE SEQUENCE [LARGE SCALE GENOMIC DNA]</scope>
    <source>
        <strain evidence="3 4">CECT 7287</strain>
    </source>
</reference>
<dbReference type="InterPro" id="IPR012334">
    <property type="entry name" value="Pectin_lyas_fold"/>
</dbReference>
<dbReference type="SMART" id="SM00710">
    <property type="entry name" value="PbH1"/>
    <property type="match status" value="5"/>
</dbReference>
<dbReference type="GO" id="GO:0016829">
    <property type="term" value="F:lyase activity"/>
    <property type="evidence" value="ECO:0007669"/>
    <property type="project" value="UniProtKB-KW"/>
</dbReference>
<evidence type="ECO:0000256" key="1">
    <source>
        <dbReference type="SAM" id="SignalP"/>
    </source>
</evidence>
<evidence type="ECO:0000259" key="2">
    <source>
        <dbReference type="PROSITE" id="PS50853"/>
    </source>
</evidence>
<sequence>MMGCMLALWLVTANFPGAVPSVAASGGQTYYVSSSTGDDDNSGLSSSSPWKTLSKVSSVTFMPGDEILLLGGDVWNDEELTLRGSGQSGQPIVLTSYGTGRPKIRHLTEGVPTVLLRNESHWAIRGLEIEVDAPSSLTGGGLQGAGIAIEFDESRGETAYSGITIDDNLIYGSTVDSLVDGIVVLAYGNKENIDREMSNDLTIANNTIHDVGKFGIRTDTWKLGGGGAMSSSAIYRNVKIHNNYVYNIGLTPVMMNNANHSSMKWNLIHDGGKYSGTGAWTTPGGIWPIQSSYIEMKFNEVYNMSDSNTGADATGVNIDWSNEYVTAQYNYVHNNEGNGISTMSNINAKIINNRIEGNKAIKNLGNGQIGLTAFRSTTSPLQGLVNLEMSDNLIIVDQPHTSAISTTQETSGDWSGNRIHRNRIVLQNGVTDTAAYFFKSNAMMESIDSQQIFSASGQQFKATVVDVAPEPDVTTIYSTLASWQSATGFDVQSQLLPLDVTAPGGPSSLSASASVDGRSIDLSWSQASDSGSGIAHYNIYRSTDPNFTPAYRNMVGESSTTSFSDTEELLPSTHYYYKVEAEDRNGNVSTFYASDDVTSGVPGFEPLRVYQASQDFGAIRQGPVWSYQYWEGTTYSNLTAYYNPWNMWRDGTTFLTVGKYEQSPDARDAVRTWTAPFAGTIIVTANGRIAASNSEDGVLVKMMHESSQVWPTSGWQTVTSSTPADFPDQSLSVAKGDRLHFIVNRNGNNFGDTTAWDPIVTYTDWVIPTPQAHPAAKMKLVSPILEQRQRIDFENGGSEAFTIVGNGNWSIASGDTQVFRQSSSNWTSALIGSGKWEDYIVEAAIKPTSFNAATGGSVGFNLNYQDNGDRYIVSLYSGNQLLIEKAKNGSKTTLFSKYFPVAANSVYELKAEVYRDAWRGDLAIGVYVNGRKEAIAYDSFSILPSGKVGIDSWETAADFDNVALFTKANSWVDQQDVLLYDNFEDGSTSRFNVESGTWSVGTTEQSRQLRNSGNTNARIFTGSAEWADYVAQANMTIAGTDGGGGSAQMQFRYTDANNAYTAELSSQGYIEMSKHVAGTKTVLASKPYGIAIGRSYQVKVFASSDRIDLYIDGRKELAVTDSDMADGKVAFQSTNAAIYIDEVAVQKLESLSHIALFSDDFENGSSQWTVSSGTWSVVEDRTKEYQVSSGGSAHNVSGSWADAEIRAKVTMLSAASSGGFANVAFRYTDDQNKYFVSLSDLGVVELKKIVGGVQTSLASKSYNVSLQSEYRLRILAEGATIVVYLNGDQVLTATDASFSSGKIALDAYNATATFDDVSVYGL</sequence>
<dbReference type="SMART" id="SM00060">
    <property type="entry name" value="FN3"/>
    <property type="match status" value="1"/>
</dbReference>
<name>A0A3D9JMC8_9BACL</name>
<dbReference type="EMBL" id="QRDZ01000016">
    <property type="protein sequence ID" value="RED75212.1"/>
    <property type="molecule type" value="Genomic_DNA"/>
</dbReference>
<dbReference type="Proteomes" id="UP000256977">
    <property type="component" value="Unassembled WGS sequence"/>
</dbReference>
<evidence type="ECO:0000313" key="3">
    <source>
        <dbReference type="EMBL" id="RED75212.1"/>
    </source>
</evidence>
<comment type="caution">
    <text evidence="3">The sequence shown here is derived from an EMBL/GenBank/DDBJ whole genome shotgun (WGS) entry which is preliminary data.</text>
</comment>
<gene>
    <name evidence="3" type="ORF">DFP98_11614</name>
</gene>
<dbReference type="Gene3D" id="2.60.120.560">
    <property type="entry name" value="Exo-inulinase, domain 1"/>
    <property type="match status" value="3"/>
</dbReference>
<keyword evidence="4" id="KW-1185">Reference proteome</keyword>
<evidence type="ECO:0000313" key="4">
    <source>
        <dbReference type="Proteomes" id="UP000256977"/>
    </source>
</evidence>
<protein>
    <submittedName>
        <fullName evidence="3">Parallel beta helix pectate lyase-like protein</fullName>
    </submittedName>
</protein>
<feature type="signal peptide" evidence="1">
    <location>
        <begin position="1"/>
        <end position="23"/>
    </location>
</feature>
<dbReference type="SUPFAM" id="SSF51126">
    <property type="entry name" value="Pectin lyase-like"/>
    <property type="match status" value="2"/>
</dbReference>
<proteinExistence type="predicted"/>
<dbReference type="InterPro" id="IPR003961">
    <property type="entry name" value="FN3_dom"/>
</dbReference>
<dbReference type="CDD" id="cd00063">
    <property type="entry name" value="FN3"/>
    <property type="match status" value="1"/>
</dbReference>
<dbReference type="PROSITE" id="PS50853">
    <property type="entry name" value="FN3"/>
    <property type="match status" value="1"/>
</dbReference>
<accession>A0A3D9JMC8</accession>
<dbReference type="SUPFAM" id="SSF49265">
    <property type="entry name" value="Fibronectin type III"/>
    <property type="match status" value="1"/>
</dbReference>
<feature type="domain" description="Fibronectin type-III" evidence="2">
    <location>
        <begin position="505"/>
        <end position="602"/>
    </location>
</feature>
<dbReference type="Gene3D" id="2.160.20.10">
    <property type="entry name" value="Single-stranded right-handed beta-helix, Pectin lyase-like"/>
    <property type="match status" value="1"/>
</dbReference>
<dbReference type="InterPro" id="IPR036116">
    <property type="entry name" value="FN3_sf"/>
</dbReference>
<dbReference type="InterPro" id="IPR006626">
    <property type="entry name" value="PbH1"/>
</dbReference>
<dbReference type="InterPro" id="IPR013783">
    <property type="entry name" value="Ig-like_fold"/>
</dbReference>
<feature type="chain" id="PRO_5017750269" evidence="1">
    <location>
        <begin position="24"/>
        <end position="1322"/>
    </location>
</feature>
<keyword evidence="1" id="KW-0732">Signal</keyword>
<dbReference type="InterPro" id="IPR011050">
    <property type="entry name" value="Pectin_lyase_fold/virulence"/>
</dbReference>
<dbReference type="Pfam" id="PF13229">
    <property type="entry name" value="Beta_helix"/>
    <property type="match status" value="1"/>
</dbReference>
<dbReference type="InterPro" id="IPR039448">
    <property type="entry name" value="Beta_helix"/>
</dbReference>
<organism evidence="3 4">
    <name type="scientific">Cohnella phaseoli</name>
    <dbReference type="NCBI Taxonomy" id="456490"/>
    <lineage>
        <taxon>Bacteria</taxon>
        <taxon>Bacillati</taxon>
        <taxon>Bacillota</taxon>
        <taxon>Bacilli</taxon>
        <taxon>Bacillales</taxon>
        <taxon>Paenibacillaceae</taxon>
        <taxon>Cohnella</taxon>
    </lineage>
</organism>